<evidence type="ECO:0000313" key="2">
    <source>
        <dbReference type="Proteomes" id="UP000055019"/>
    </source>
</evidence>
<accession>A0A158HUA4</accession>
<name>A0A158HUA4_9BURK</name>
<dbReference type="Proteomes" id="UP000055019">
    <property type="component" value="Unassembled WGS sequence"/>
</dbReference>
<dbReference type="InterPro" id="IPR011050">
    <property type="entry name" value="Pectin_lyase_fold/virulence"/>
</dbReference>
<dbReference type="EMBL" id="FCOM02000007">
    <property type="protein sequence ID" value="SAL47511.1"/>
    <property type="molecule type" value="Genomic_DNA"/>
</dbReference>
<comment type="caution">
    <text evidence="1">The sequence shown here is derived from an EMBL/GenBank/DDBJ whole genome shotgun (WGS) entry which is preliminary data.</text>
</comment>
<keyword evidence="2" id="KW-1185">Reference proteome</keyword>
<protein>
    <recommendedName>
        <fullName evidence="3">Pectate lyase superfamily protein</fullName>
    </recommendedName>
</protein>
<organism evidence="1 2">
    <name type="scientific">Caballeronia arvi</name>
    <dbReference type="NCBI Taxonomy" id="1777135"/>
    <lineage>
        <taxon>Bacteria</taxon>
        <taxon>Pseudomonadati</taxon>
        <taxon>Pseudomonadota</taxon>
        <taxon>Betaproteobacteria</taxon>
        <taxon>Burkholderiales</taxon>
        <taxon>Burkholderiaceae</taxon>
        <taxon>Caballeronia</taxon>
    </lineage>
</organism>
<reference evidence="1" key="1">
    <citation type="submission" date="2016-01" db="EMBL/GenBank/DDBJ databases">
        <authorList>
            <person name="Peeters C."/>
        </authorList>
    </citation>
    <scope>NUCLEOTIDE SEQUENCE [LARGE SCALE GENOMIC DNA]</scope>
    <source>
        <strain evidence="1">LMG 29317</strain>
    </source>
</reference>
<dbReference type="RefSeq" id="WP_061146749.1">
    <property type="nucleotide sequence ID" value="NZ_FCOM02000007.1"/>
</dbReference>
<dbReference type="OrthoDB" id="9107863at2"/>
<dbReference type="AlphaFoldDB" id="A0A158HUA4"/>
<gene>
    <name evidence="1" type="ORF">AWB74_02140</name>
</gene>
<evidence type="ECO:0008006" key="3">
    <source>
        <dbReference type="Google" id="ProtNLM"/>
    </source>
</evidence>
<proteinExistence type="predicted"/>
<dbReference type="SUPFAM" id="SSF51126">
    <property type="entry name" value="Pectin lyase-like"/>
    <property type="match status" value="1"/>
</dbReference>
<evidence type="ECO:0000313" key="1">
    <source>
        <dbReference type="EMBL" id="SAL47511.1"/>
    </source>
</evidence>
<sequence length="884" mass="93679">MTVSSSKRKAGPFIGNGATTAFPFAFKVFDKSDLTVTLVNSNGTSTRLVLDSDFSVSVSSDQSESPGGTITYPISGSPLPTGFSLVILGDLPIDQTVDITNSGGFYPEVVEMAVDRAVVQIQQIAEIVSRAIVVNESEDSPSSLPPAADRVNTLLGFDGLGNVASLPITASVGAGSLTDETFTDGVDYTSGTSTSITLGKAYGGKANLGSVVMAGIAQDPDSYSLTGKTLSFNTPIPAGISKIWLKGGTTLSEYVPPDQSVADSQLAWAGLLERRVVNIAALSLLSTVRYSHAHTAGYYASGDGGGDAFYAVPYGSPSITPAVLGDVAAADGGVWRRVFKGRVNSKQLGLLGDGNQNGTAGTDQTTLFQSILNALPNYTTLEFLPGYYNVKSLDFSANIANCTFVFHDAWISGVAATAYDAIVRMNGCNNNKFYNLQIVSDGAAATVLHQQNYGCALQFVGDSSLIPPKNTCFNYFHGGNIRYIKAGISYGGLLGQAVMPSSQMSENWFFGFQFRGVLQPVYGNAINSYSTWIGCNFLAQQMESNASWWNDSAGFCVRNDYNPVGNHMVLTGCEFQRAISSGTSVYGSNMTIRDAIWEVGCPAILTGDNLISGDADGFFGPAGIAPFSIAAGSTGTLTLEDFRLSRASGVAATDRAKLVDATGSINYHVVMRKCHIQEFYFEGFEGGATFVHGCQAKFEDVTIDNATTTSWYLDDGRTNCINNVDRSGTSMPTVGTVSSFGGWVVTANASAGAYRQLTGDGPFGLGQCIQVVTTVDGFNFATDTTARFKVEGNRDYHFAMPLKFMTSTSTAYIRPVIDWYDYGGNLISSQVLGQLDQPFAAATGFNTWLMYRAPAKAPVNAYTAAARFIFGAASTIGFCLPSLN</sequence>